<dbReference type="Proteomes" id="UP000700732">
    <property type="component" value="Unassembled WGS sequence"/>
</dbReference>
<dbReference type="EMBL" id="VFIA01000057">
    <property type="protein sequence ID" value="MBC3794763.1"/>
    <property type="molecule type" value="Genomic_DNA"/>
</dbReference>
<protein>
    <submittedName>
        <fullName evidence="1">Uncharacterized protein</fullName>
    </submittedName>
</protein>
<evidence type="ECO:0000313" key="1">
    <source>
        <dbReference type="EMBL" id="MBC3794763.1"/>
    </source>
</evidence>
<organism evidence="1 2">
    <name type="scientific">Spirosoma utsteinense</name>
    <dbReference type="NCBI Taxonomy" id="2585773"/>
    <lineage>
        <taxon>Bacteria</taxon>
        <taxon>Pseudomonadati</taxon>
        <taxon>Bacteroidota</taxon>
        <taxon>Cytophagia</taxon>
        <taxon>Cytophagales</taxon>
        <taxon>Cytophagaceae</taxon>
        <taxon>Spirosoma</taxon>
    </lineage>
</organism>
<name>A0ABR6WDX8_9BACT</name>
<accession>A0ABR6WDX8</accession>
<evidence type="ECO:0000313" key="2">
    <source>
        <dbReference type="Proteomes" id="UP000700732"/>
    </source>
</evidence>
<reference evidence="1 2" key="1">
    <citation type="submission" date="2019-06" db="EMBL/GenBank/DDBJ databases">
        <title>Spirosoma utsteinense sp. nov. isolated from Antarctic ice-free soils.</title>
        <authorList>
            <person name="Tahon G."/>
        </authorList>
    </citation>
    <scope>NUCLEOTIDE SEQUENCE [LARGE SCALE GENOMIC DNA]</scope>
    <source>
        <strain evidence="1 2">LMG 31447</strain>
    </source>
</reference>
<sequence length="42" mass="4701">MAQASGAIVPIIFPFFGGQRSFDINYFLISCWTCLDLIVTML</sequence>
<comment type="caution">
    <text evidence="1">The sequence shown here is derived from an EMBL/GenBank/DDBJ whole genome shotgun (WGS) entry which is preliminary data.</text>
</comment>
<keyword evidence="2" id="KW-1185">Reference proteome</keyword>
<proteinExistence type="predicted"/>
<gene>
    <name evidence="1" type="ORF">FH603_5295</name>
</gene>